<dbReference type="PANTHER" id="PTHR43080:SF2">
    <property type="entry name" value="CBS DOMAIN-CONTAINING PROTEIN"/>
    <property type="match status" value="1"/>
</dbReference>
<protein>
    <submittedName>
        <fullName evidence="4">CBS domain-containing protein</fullName>
    </submittedName>
</protein>
<dbReference type="OrthoDB" id="9808528at2"/>
<evidence type="ECO:0000256" key="2">
    <source>
        <dbReference type="PROSITE-ProRule" id="PRU00703"/>
    </source>
</evidence>
<keyword evidence="1 2" id="KW-0129">CBS domain</keyword>
<dbReference type="InterPro" id="IPR046342">
    <property type="entry name" value="CBS_dom_sf"/>
</dbReference>
<gene>
    <name evidence="4" type="ORF">SAMN05421644_10250</name>
</gene>
<evidence type="ECO:0000259" key="3">
    <source>
        <dbReference type="PROSITE" id="PS51371"/>
    </source>
</evidence>
<dbReference type="PROSITE" id="PS51371">
    <property type="entry name" value="CBS"/>
    <property type="match status" value="2"/>
</dbReference>
<dbReference type="InterPro" id="IPR005105">
    <property type="entry name" value="GlnD_Uridyltrans_N"/>
</dbReference>
<dbReference type="GO" id="GO:0008773">
    <property type="term" value="F:[protein-PII] uridylyltransferase activity"/>
    <property type="evidence" value="ECO:0007669"/>
    <property type="project" value="InterPro"/>
</dbReference>
<dbReference type="PANTHER" id="PTHR43080">
    <property type="entry name" value="CBS DOMAIN-CONTAINING PROTEIN CBSX3, MITOCHONDRIAL"/>
    <property type="match status" value="1"/>
</dbReference>
<dbReference type="RefSeq" id="WP_091331600.1">
    <property type="nucleotide sequence ID" value="NZ_FNOW01000002.1"/>
</dbReference>
<dbReference type="InterPro" id="IPR051257">
    <property type="entry name" value="Diverse_CBS-Domain"/>
</dbReference>
<dbReference type="Pfam" id="PF10335">
    <property type="entry name" value="DUF294_C"/>
    <property type="match status" value="1"/>
</dbReference>
<reference evidence="5" key="1">
    <citation type="submission" date="2016-10" db="EMBL/GenBank/DDBJ databases">
        <authorList>
            <person name="Varghese N."/>
            <person name="Submissions S."/>
        </authorList>
    </citation>
    <scope>NUCLEOTIDE SEQUENCE [LARGE SCALE GENOMIC DNA]</scope>
    <source>
        <strain evidence="5">DSM 173</strain>
    </source>
</reference>
<feature type="domain" description="CBS" evidence="3">
    <location>
        <begin position="15"/>
        <end position="71"/>
    </location>
</feature>
<proteinExistence type="predicted"/>
<dbReference type="InterPro" id="IPR000644">
    <property type="entry name" value="CBS_dom"/>
</dbReference>
<dbReference type="SUPFAM" id="SSF54631">
    <property type="entry name" value="CBS-domain pair"/>
    <property type="match status" value="1"/>
</dbReference>
<evidence type="ECO:0000313" key="5">
    <source>
        <dbReference type="Proteomes" id="UP000198672"/>
    </source>
</evidence>
<dbReference type="Proteomes" id="UP000198672">
    <property type="component" value="Unassembled WGS sequence"/>
</dbReference>
<evidence type="ECO:0000313" key="4">
    <source>
        <dbReference type="EMBL" id="SDX37326.1"/>
    </source>
</evidence>
<dbReference type="STRING" id="61595.SAMN05421644_10250"/>
<sequence>MSAENVFFTPVSQICQTDVVTCAADTPLITVAELMRERNISSVVVRDAAEPLGIVTDRDLRNKVLATGRDPRQLCARDVMNCPLVTIRETDYLFEALYLMSRCRIHRLCVVDATGRLHGIVTDTDALRLHSRSPQQLMKEIEEAETPEALKILRERMEQLVVHLHGTGVATRDLVQTVALLNDRLLVRLIELVRAARYPNLTARFAFLVLGSEGRREQTLATDQDNAIVYADDLSAAELEQLCAFSVDLIDHLIGIGMPACAGGIMAKNATWRRSLSEWKQQLDQWLHTPTPTNILSGSMFFDLRTLYGDKSFEQELKQSLITKLRGNSLFLTHSVANAVAFCPPLDWFGRVKTERQGTYRGCIEVKKAGVFAITEGLKAMALQTGISDGRTYDRVRGLQQAGILQPHQAESLLAAFDFLIGLRLRAQLLTLERGEPLTNYLSLDHLNRIEVGRLKLALEEVKHFQAFLRQRFHLHQVSH</sequence>
<organism evidence="4 5">
    <name type="scientific">Allochromatium warmingii</name>
    <name type="common">Chromatium warmingii</name>
    <dbReference type="NCBI Taxonomy" id="61595"/>
    <lineage>
        <taxon>Bacteria</taxon>
        <taxon>Pseudomonadati</taxon>
        <taxon>Pseudomonadota</taxon>
        <taxon>Gammaproteobacteria</taxon>
        <taxon>Chromatiales</taxon>
        <taxon>Chromatiaceae</taxon>
        <taxon>Allochromatium</taxon>
    </lineage>
</organism>
<dbReference type="SMART" id="SM00116">
    <property type="entry name" value="CBS"/>
    <property type="match status" value="2"/>
</dbReference>
<accession>A0A1H3B5T7</accession>
<dbReference type="CDD" id="cd05401">
    <property type="entry name" value="NT_GlnE_GlnD_like"/>
    <property type="match status" value="1"/>
</dbReference>
<dbReference type="EMBL" id="FNOW01000002">
    <property type="protein sequence ID" value="SDX37326.1"/>
    <property type="molecule type" value="Genomic_DNA"/>
</dbReference>
<dbReference type="Gene3D" id="3.10.580.10">
    <property type="entry name" value="CBS-domain"/>
    <property type="match status" value="1"/>
</dbReference>
<feature type="domain" description="CBS" evidence="3">
    <location>
        <begin position="80"/>
        <end position="137"/>
    </location>
</feature>
<keyword evidence="5" id="KW-1185">Reference proteome</keyword>
<dbReference type="AlphaFoldDB" id="A0A1H3B5T7"/>
<dbReference type="Pfam" id="PF00571">
    <property type="entry name" value="CBS"/>
    <property type="match status" value="2"/>
</dbReference>
<dbReference type="Pfam" id="PF03445">
    <property type="entry name" value="DUF294"/>
    <property type="match status" value="1"/>
</dbReference>
<evidence type="ECO:0000256" key="1">
    <source>
        <dbReference type="ARBA" id="ARBA00023122"/>
    </source>
</evidence>
<name>A0A1H3B5T7_ALLWA</name>
<dbReference type="InterPro" id="IPR018821">
    <property type="entry name" value="DUF294_put_nucleoTrafse_sb-bd"/>
</dbReference>